<evidence type="ECO:0000256" key="1">
    <source>
        <dbReference type="SAM" id="Phobius"/>
    </source>
</evidence>
<reference evidence="2" key="1">
    <citation type="submission" date="2019-03" db="EMBL/GenBank/DDBJ databases">
        <title>Single cell metagenomics reveals metabolic interactions within the superorganism composed of flagellate Streblomastix strix and complex community of Bacteroidetes bacteria on its surface.</title>
        <authorList>
            <person name="Treitli S.C."/>
            <person name="Kolisko M."/>
            <person name="Husnik F."/>
            <person name="Keeling P."/>
            <person name="Hampl V."/>
        </authorList>
    </citation>
    <scope>NUCLEOTIDE SEQUENCE</scope>
    <source>
        <strain evidence="2">STM</strain>
    </source>
</reference>
<keyword evidence="1" id="KW-1133">Transmembrane helix</keyword>
<accession>A0A5J4SYJ6</accession>
<feature type="transmembrane region" description="Helical" evidence="1">
    <location>
        <begin position="21"/>
        <end position="41"/>
    </location>
</feature>
<evidence type="ECO:0000313" key="2">
    <source>
        <dbReference type="EMBL" id="KAA6350988.1"/>
    </source>
</evidence>
<protein>
    <submittedName>
        <fullName evidence="2">Uncharacterized protein</fullName>
    </submittedName>
</protein>
<dbReference type="AlphaFoldDB" id="A0A5J4SYJ6"/>
<proteinExistence type="predicted"/>
<keyword evidence="1" id="KW-0812">Transmembrane</keyword>
<comment type="caution">
    <text evidence="2">The sequence shown here is derived from an EMBL/GenBank/DDBJ whole genome shotgun (WGS) entry which is preliminary data.</text>
</comment>
<organism evidence="2">
    <name type="scientific">termite gut metagenome</name>
    <dbReference type="NCBI Taxonomy" id="433724"/>
    <lineage>
        <taxon>unclassified sequences</taxon>
        <taxon>metagenomes</taxon>
        <taxon>organismal metagenomes</taxon>
    </lineage>
</organism>
<name>A0A5J4SYJ6_9ZZZZ</name>
<gene>
    <name evidence="2" type="ORF">EZS27_001685</name>
</gene>
<keyword evidence="1" id="KW-0472">Membrane</keyword>
<sequence>MKYIDLVEKNHLKKNYIRRAIKYNNIVFIGSTPVIYLYPFLTYFGK</sequence>
<dbReference type="EMBL" id="SNRY01000020">
    <property type="protein sequence ID" value="KAA6350988.1"/>
    <property type="molecule type" value="Genomic_DNA"/>
</dbReference>